<keyword evidence="6 7" id="KW-0472">Membrane</keyword>
<evidence type="ECO:0000256" key="1">
    <source>
        <dbReference type="ARBA" id="ARBA00004651"/>
    </source>
</evidence>
<dbReference type="InterPro" id="IPR011701">
    <property type="entry name" value="MFS"/>
</dbReference>
<feature type="transmembrane region" description="Helical" evidence="7">
    <location>
        <begin position="253"/>
        <end position="274"/>
    </location>
</feature>
<evidence type="ECO:0000256" key="4">
    <source>
        <dbReference type="ARBA" id="ARBA00022692"/>
    </source>
</evidence>
<feature type="transmembrane region" description="Helical" evidence="7">
    <location>
        <begin position="79"/>
        <end position="96"/>
    </location>
</feature>
<evidence type="ECO:0000256" key="6">
    <source>
        <dbReference type="ARBA" id="ARBA00023136"/>
    </source>
</evidence>
<keyword evidence="5 7" id="KW-1133">Transmembrane helix</keyword>
<accession>V7HX55</accession>
<evidence type="ECO:0000256" key="3">
    <source>
        <dbReference type="ARBA" id="ARBA00022448"/>
    </source>
</evidence>
<dbReference type="PROSITE" id="PS50850">
    <property type="entry name" value="MFS"/>
    <property type="match status" value="1"/>
</dbReference>
<reference evidence="9 10" key="1">
    <citation type="journal article" date="2014" name="Genome Announc.">
        <title>The Genome of the Predominant Equine Lactobacillus Species, Lactobacillus equi, Is Reflective of Its Lifestyle Adaptations to an Herbivorous Host.</title>
        <authorList>
            <person name="O'Donnell M.M."/>
            <person name="Harris H.M."/>
            <person name="O'Toole P.W."/>
            <person name="Ross R.P."/>
        </authorList>
    </citation>
    <scope>NUCLEOTIDE SEQUENCE [LARGE SCALE GENOMIC DNA]</scope>
    <source>
        <strain evidence="9 10">DPC 6820</strain>
    </source>
</reference>
<protein>
    <submittedName>
        <fullName evidence="9">Transport protein</fullName>
    </submittedName>
</protein>
<feature type="transmembrane region" description="Helical" evidence="7">
    <location>
        <begin position="164"/>
        <end position="188"/>
    </location>
</feature>
<dbReference type="Gene3D" id="1.20.1250.20">
    <property type="entry name" value="MFS general substrate transporter like domains"/>
    <property type="match status" value="2"/>
</dbReference>
<dbReference type="EMBL" id="AWWH01000156">
    <property type="protein sequence ID" value="ETA73798.1"/>
    <property type="molecule type" value="Genomic_DNA"/>
</dbReference>
<evidence type="ECO:0000256" key="5">
    <source>
        <dbReference type="ARBA" id="ARBA00022989"/>
    </source>
</evidence>
<evidence type="ECO:0000313" key="9">
    <source>
        <dbReference type="EMBL" id="ETA73798.1"/>
    </source>
</evidence>
<dbReference type="InterPro" id="IPR020846">
    <property type="entry name" value="MFS_dom"/>
</dbReference>
<feature type="transmembrane region" description="Helical" evidence="7">
    <location>
        <begin position="339"/>
        <end position="360"/>
    </location>
</feature>
<feature type="transmembrane region" description="Helical" evidence="7">
    <location>
        <begin position="138"/>
        <end position="158"/>
    </location>
</feature>
<feature type="transmembrane region" description="Helical" evidence="7">
    <location>
        <begin position="45"/>
        <end position="67"/>
    </location>
</feature>
<feature type="transmembrane region" description="Helical" evidence="7">
    <location>
        <begin position="366"/>
        <end position="392"/>
    </location>
</feature>
<gene>
    <name evidence="9" type="ORF">LEQ_0942c</name>
</gene>
<dbReference type="SUPFAM" id="SSF103473">
    <property type="entry name" value="MFS general substrate transporter"/>
    <property type="match status" value="1"/>
</dbReference>
<feature type="transmembrane region" description="Helical" evidence="7">
    <location>
        <begin position="306"/>
        <end position="327"/>
    </location>
</feature>
<dbReference type="InterPro" id="IPR051788">
    <property type="entry name" value="MFS_Transporter"/>
</dbReference>
<feature type="transmembrane region" description="Helical" evidence="7">
    <location>
        <begin position="102"/>
        <end position="126"/>
    </location>
</feature>
<sequence length="399" mass="43788">MTNQILSKNMRFRLVFSLYLNYIIHGFGLIILAQNMTTLSDYWSTSLKMVSFVISGIGIGRLLAYLITGYLSDKLSRKFFVYLGMACYLFFAIGIVSTKSIIFAYFCAILAGIANSALDAGTYTTLVELNDGNGQATVLIKAFVSVGEFILPLLIAAIHGANLWFGWSFISMVVLLILNAILLIPLKFPQPYQNEKNTQEKIEQRQQSNLGRIIATGALVLYGYTSMALMIWFTQWITLFGEKVAGFNTTQAHLLLSLYSVGSILGVLCLYIFLNRNISEGPILIIMNILATLALGIILLSHTPLLSHIASLLFGFSAAGGIMQTGLTVFMKLYPTRRGFVTGIFYFFGAIASFTEPLISGALSDISIQVALGGDFFVGLIGICLVTVINFASRQAFEM</sequence>
<feature type="transmembrane region" description="Helical" evidence="7">
    <location>
        <begin position="209"/>
        <end position="233"/>
    </location>
</feature>
<keyword evidence="10" id="KW-1185">Reference proteome</keyword>
<feature type="transmembrane region" description="Helical" evidence="7">
    <location>
        <begin position="12"/>
        <end position="33"/>
    </location>
</feature>
<dbReference type="Pfam" id="PF07690">
    <property type="entry name" value="MFS_1"/>
    <property type="match status" value="1"/>
</dbReference>
<keyword evidence="3" id="KW-0813">Transport</keyword>
<dbReference type="PANTHER" id="PTHR23514">
    <property type="entry name" value="BYPASS OF STOP CODON PROTEIN 6"/>
    <property type="match status" value="1"/>
</dbReference>
<proteinExistence type="inferred from homology"/>
<comment type="subcellular location">
    <subcellularLocation>
        <location evidence="1">Cell membrane</location>
        <topology evidence="1">Multi-pass membrane protein</topology>
    </subcellularLocation>
</comment>
<comment type="similarity">
    <text evidence="2">Belongs to the major facilitator superfamily.</text>
</comment>
<dbReference type="AlphaFoldDB" id="V7HX55"/>
<dbReference type="RefSeq" id="WP_023859982.1">
    <property type="nucleotide sequence ID" value="NZ_AWWH01000156.1"/>
</dbReference>
<feature type="domain" description="Major facilitator superfamily (MFS) profile" evidence="8">
    <location>
        <begin position="14"/>
        <end position="399"/>
    </location>
</feature>
<evidence type="ECO:0000256" key="2">
    <source>
        <dbReference type="ARBA" id="ARBA00008335"/>
    </source>
</evidence>
<dbReference type="PATRIC" id="fig|1392007.3.peg.1393"/>
<name>V7HX55_9LACO</name>
<comment type="caution">
    <text evidence="9">The sequence shown here is derived from an EMBL/GenBank/DDBJ whole genome shotgun (WGS) entry which is preliminary data.</text>
</comment>
<dbReference type="GO" id="GO:0005886">
    <property type="term" value="C:plasma membrane"/>
    <property type="evidence" value="ECO:0007669"/>
    <property type="project" value="UniProtKB-SubCell"/>
</dbReference>
<dbReference type="Proteomes" id="UP000018559">
    <property type="component" value="Unassembled WGS sequence"/>
</dbReference>
<organism evidence="9 10">
    <name type="scientific">Ligilactobacillus equi DPC 6820</name>
    <dbReference type="NCBI Taxonomy" id="1392007"/>
    <lineage>
        <taxon>Bacteria</taxon>
        <taxon>Bacillati</taxon>
        <taxon>Bacillota</taxon>
        <taxon>Bacilli</taxon>
        <taxon>Lactobacillales</taxon>
        <taxon>Lactobacillaceae</taxon>
        <taxon>Ligilactobacillus</taxon>
    </lineage>
</organism>
<dbReference type="PANTHER" id="PTHR23514:SF3">
    <property type="entry name" value="BYPASS OF STOP CODON PROTEIN 6"/>
    <property type="match status" value="1"/>
</dbReference>
<dbReference type="InterPro" id="IPR036259">
    <property type="entry name" value="MFS_trans_sf"/>
</dbReference>
<evidence type="ECO:0000259" key="8">
    <source>
        <dbReference type="PROSITE" id="PS50850"/>
    </source>
</evidence>
<feature type="transmembrane region" description="Helical" evidence="7">
    <location>
        <begin position="281"/>
        <end position="300"/>
    </location>
</feature>
<evidence type="ECO:0000313" key="10">
    <source>
        <dbReference type="Proteomes" id="UP000018559"/>
    </source>
</evidence>
<dbReference type="GO" id="GO:0022857">
    <property type="term" value="F:transmembrane transporter activity"/>
    <property type="evidence" value="ECO:0007669"/>
    <property type="project" value="InterPro"/>
</dbReference>
<keyword evidence="4 7" id="KW-0812">Transmembrane</keyword>
<evidence type="ECO:0000256" key="7">
    <source>
        <dbReference type="SAM" id="Phobius"/>
    </source>
</evidence>